<comment type="caution">
    <text evidence="2">The sequence shown here is derived from an EMBL/GenBank/DDBJ whole genome shotgun (WGS) entry which is preliminary data.</text>
</comment>
<dbReference type="EMBL" id="JAJNDB010000001">
    <property type="protein sequence ID" value="MCD2193315.1"/>
    <property type="molecule type" value="Genomic_DNA"/>
</dbReference>
<feature type="transmembrane region" description="Helical" evidence="1">
    <location>
        <begin position="20"/>
        <end position="38"/>
    </location>
</feature>
<evidence type="ECO:0000313" key="3">
    <source>
        <dbReference type="Proteomes" id="UP001199469"/>
    </source>
</evidence>
<proteinExistence type="predicted"/>
<name>A0ABS8P4Y6_9PSEU</name>
<evidence type="ECO:0000256" key="1">
    <source>
        <dbReference type="SAM" id="Phobius"/>
    </source>
</evidence>
<sequence length="45" mass="4461">MDTPAPPRVGRVPGVAAEIGVAYVLVLGASPACVLLPVRISPPGP</sequence>
<evidence type="ECO:0000313" key="2">
    <source>
        <dbReference type="EMBL" id="MCD2193315.1"/>
    </source>
</evidence>
<dbReference type="RefSeq" id="WP_230731267.1">
    <property type="nucleotide sequence ID" value="NZ_JAJNDB010000001.1"/>
</dbReference>
<keyword evidence="1" id="KW-1133">Transmembrane helix</keyword>
<keyword evidence="3" id="KW-1185">Reference proteome</keyword>
<keyword evidence="1" id="KW-0812">Transmembrane</keyword>
<organism evidence="2 3">
    <name type="scientific">Actinomycetospora endophytica</name>
    <dbReference type="NCBI Taxonomy" id="2291215"/>
    <lineage>
        <taxon>Bacteria</taxon>
        <taxon>Bacillati</taxon>
        <taxon>Actinomycetota</taxon>
        <taxon>Actinomycetes</taxon>
        <taxon>Pseudonocardiales</taxon>
        <taxon>Pseudonocardiaceae</taxon>
        <taxon>Actinomycetospora</taxon>
    </lineage>
</organism>
<keyword evidence="1" id="KW-0472">Membrane</keyword>
<protein>
    <submittedName>
        <fullName evidence="2">Uncharacterized protein</fullName>
    </submittedName>
</protein>
<accession>A0ABS8P4Y6</accession>
<dbReference type="Proteomes" id="UP001199469">
    <property type="component" value="Unassembled WGS sequence"/>
</dbReference>
<reference evidence="2 3" key="1">
    <citation type="submission" date="2021-11" db="EMBL/GenBank/DDBJ databases">
        <title>Draft genome sequence of Actinomycetospora sp. SF1 isolated from the rhizosphere soil.</title>
        <authorList>
            <person name="Duangmal K."/>
            <person name="Chantavorakit T."/>
        </authorList>
    </citation>
    <scope>NUCLEOTIDE SEQUENCE [LARGE SCALE GENOMIC DNA]</scope>
    <source>
        <strain evidence="2 3">TBRC 5722</strain>
    </source>
</reference>
<gene>
    <name evidence="2" type="ORF">LQ327_07935</name>
</gene>